<organism evidence="9 10">
    <name type="scientific">Lachnellula subtilissima</name>
    <dbReference type="NCBI Taxonomy" id="602034"/>
    <lineage>
        <taxon>Eukaryota</taxon>
        <taxon>Fungi</taxon>
        <taxon>Dikarya</taxon>
        <taxon>Ascomycota</taxon>
        <taxon>Pezizomycotina</taxon>
        <taxon>Leotiomycetes</taxon>
        <taxon>Helotiales</taxon>
        <taxon>Lachnaceae</taxon>
        <taxon>Lachnellula</taxon>
    </lineage>
</organism>
<dbReference type="Pfam" id="PF07690">
    <property type="entry name" value="MFS_1"/>
    <property type="match status" value="1"/>
</dbReference>
<keyword evidence="10" id="KW-1185">Reference proteome</keyword>
<feature type="domain" description="Major facilitator superfamily (MFS) profile" evidence="8">
    <location>
        <begin position="49"/>
        <end position="293"/>
    </location>
</feature>
<dbReference type="PANTHER" id="PTHR43791">
    <property type="entry name" value="PERMEASE-RELATED"/>
    <property type="match status" value="1"/>
</dbReference>
<proteinExistence type="predicted"/>
<keyword evidence="4 7" id="KW-1133">Transmembrane helix</keyword>
<keyword evidence="3 7" id="KW-0812">Transmembrane</keyword>
<feature type="transmembrane region" description="Helical" evidence="7">
    <location>
        <begin position="177"/>
        <end position="198"/>
    </location>
</feature>
<dbReference type="AlphaFoldDB" id="A0A8H8REH0"/>
<dbReference type="EMBL" id="QGMJ01000734">
    <property type="protein sequence ID" value="TVY33830.1"/>
    <property type="molecule type" value="Genomic_DNA"/>
</dbReference>
<gene>
    <name evidence="9" type="ORF">LSUB1_G007418</name>
</gene>
<protein>
    <submittedName>
        <fullName evidence="9">Putative transporter</fullName>
    </submittedName>
</protein>
<evidence type="ECO:0000256" key="3">
    <source>
        <dbReference type="ARBA" id="ARBA00022692"/>
    </source>
</evidence>
<accession>A0A8H8REH0</accession>
<comment type="subcellular location">
    <subcellularLocation>
        <location evidence="1">Membrane</location>
        <topology evidence="1">Multi-pass membrane protein</topology>
    </subcellularLocation>
</comment>
<feature type="transmembrane region" description="Helical" evidence="7">
    <location>
        <begin position="87"/>
        <end position="108"/>
    </location>
</feature>
<dbReference type="FunFam" id="1.20.1250.20:FF:000034">
    <property type="entry name" value="MFS general substrate transporter"/>
    <property type="match status" value="1"/>
</dbReference>
<feature type="transmembrane region" description="Helical" evidence="7">
    <location>
        <begin position="115"/>
        <end position="133"/>
    </location>
</feature>
<comment type="caution">
    <text evidence="9">The sequence shown here is derived from an EMBL/GenBank/DDBJ whole genome shotgun (WGS) entry which is preliminary data.</text>
</comment>
<evidence type="ECO:0000313" key="10">
    <source>
        <dbReference type="Proteomes" id="UP000462212"/>
    </source>
</evidence>
<evidence type="ECO:0000259" key="8">
    <source>
        <dbReference type="PROSITE" id="PS50850"/>
    </source>
</evidence>
<dbReference type="PROSITE" id="PS50850">
    <property type="entry name" value="MFS"/>
    <property type="match status" value="1"/>
</dbReference>
<dbReference type="SUPFAM" id="SSF103473">
    <property type="entry name" value="MFS general substrate transporter"/>
    <property type="match status" value="1"/>
</dbReference>
<dbReference type="InterPro" id="IPR036259">
    <property type="entry name" value="MFS_trans_sf"/>
</dbReference>
<dbReference type="PANTHER" id="PTHR43791:SF22">
    <property type="entry name" value="TRANSPORTER, PUTATIVE (AFU_ORTHOLOGUE AFUA_6G11320)-RELATED"/>
    <property type="match status" value="1"/>
</dbReference>
<feature type="region of interest" description="Disordered" evidence="6">
    <location>
        <begin position="1"/>
        <end position="33"/>
    </location>
</feature>
<feature type="transmembrane region" description="Helical" evidence="7">
    <location>
        <begin position="218"/>
        <end position="242"/>
    </location>
</feature>
<name>A0A8H8REH0_9HELO</name>
<dbReference type="GO" id="GO:0016020">
    <property type="term" value="C:membrane"/>
    <property type="evidence" value="ECO:0007669"/>
    <property type="project" value="UniProtKB-SubCell"/>
</dbReference>
<feature type="non-terminal residue" evidence="9">
    <location>
        <position position="293"/>
    </location>
</feature>
<evidence type="ECO:0000256" key="1">
    <source>
        <dbReference type="ARBA" id="ARBA00004141"/>
    </source>
</evidence>
<sequence>MSDPEAAVSHEKTTLDRGSGSRGDESDDSFTNPTGINEKSLVRKLDLKLLPPLTLLYLLSFLDRSNVGNAKLVGLTKDLKITGNQYLLTLTIYFIGYVLFEIPCNIILKRTTPKFWLPTLMLAWGIVATLLGVTQNFAGFVVARFFLGVTESGLFPGVLFYLSMWYKRTETHYRISLFFSAASLAGAFGGVLAYGIGFMKGVGGYNGWRWIFYSGSGVLGQGFLLMEGLLTVVIAALSYLFIHNYPSTAPFLTEPERAFIQTRLKGDSDATNDEKFTWGNVASALKDYKCWLY</sequence>
<keyword evidence="2" id="KW-0813">Transport</keyword>
<evidence type="ECO:0000256" key="5">
    <source>
        <dbReference type="ARBA" id="ARBA00023136"/>
    </source>
</evidence>
<dbReference type="InterPro" id="IPR011701">
    <property type="entry name" value="MFS"/>
</dbReference>
<dbReference type="Gene3D" id="1.20.1250.20">
    <property type="entry name" value="MFS general substrate transporter like domains"/>
    <property type="match status" value="1"/>
</dbReference>
<evidence type="ECO:0000256" key="2">
    <source>
        <dbReference type="ARBA" id="ARBA00022448"/>
    </source>
</evidence>
<feature type="transmembrane region" description="Helical" evidence="7">
    <location>
        <begin position="145"/>
        <end position="165"/>
    </location>
</feature>
<dbReference type="GO" id="GO:0022857">
    <property type="term" value="F:transmembrane transporter activity"/>
    <property type="evidence" value="ECO:0007669"/>
    <property type="project" value="InterPro"/>
</dbReference>
<evidence type="ECO:0000256" key="6">
    <source>
        <dbReference type="SAM" id="MobiDB-lite"/>
    </source>
</evidence>
<evidence type="ECO:0000313" key="9">
    <source>
        <dbReference type="EMBL" id="TVY33830.1"/>
    </source>
</evidence>
<reference evidence="9 10" key="1">
    <citation type="submission" date="2018-05" db="EMBL/GenBank/DDBJ databases">
        <title>Genome sequencing and assembly of the regulated plant pathogen Lachnellula willkommii and related sister species for the development of diagnostic species identification markers.</title>
        <authorList>
            <person name="Giroux E."/>
            <person name="Bilodeau G."/>
        </authorList>
    </citation>
    <scope>NUCLEOTIDE SEQUENCE [LARGE SCALE GENOMIC DNA]</scope>
    <source>
        <strain evidence="9 10">CBS 197.66</strain>
    </source>
</reference>
<keyword evidence="5 7" id="KW-0472">Membrane</keyword>
<dbReference type="OrthoDB" id="2962993at2759"/>
<evidence type="ECO:0000256" key="4">
    <source>
        <dbReference type="ARBA" id="ARBA00022989"/>
    </source>
</evidence>
<evidence type="ECO:0000256" key="7">
    <source>
        <dbReference type="SAM" id="Phobius"/>
    </source>
</evidence>
<dbReference type="Proteomes" id="UP000462212">
    <property type="component" value="Unassembled WGS sequence"/>
</dbReference>
<dbReference type="InterPro" id="IPR020846">
    <property type="entry name" value="MFS_dom"/>
</dbReference>